<dbReference type="InterPro" id="IPR011011">
    <property type="entry name" value="Znf_FYVE_PHD"/>
</dbReference>
<dbReference type="InterPro" id="IPR023393">
    <property type="entry name" value="START-like_dom_sf"/>
</dbReference>
<dbReference type="CDD" id="cd15745">
    <property type="entry name" value="FYVE_RUFY4"/>
    <property type="match status" value="1"/>
</dbReference>
<dbReference type="Pfam" id="PF01363">
    <property type="entry name" value="FYVE"/>
    <property type="match status" value="1"/>
</dbReference>
<keyword evidence="8" id="KW-1185">Reference proteome</keyword>
<evidence type="ECO:0000256" key="2">
    <source>
        <dbReference type="ARBA" id="ARBA00022771"/>
    </source>
</evidence>
<dbReference type="SUPFAM" id="SSF57903">
    <property type="entry name" value="FYVE/PHD zinc finger"/>
    <property type="match status" value="1"/>
</dbReference>
<evidence type="ECO:0000256" key="1">
    <source>
        <dbReference type="ARBA" id="ARBA00022723"/>
    </source>
</evidence>
<evidence type="ECO:0000256" key="3">
    <source>
        <dbReference type="ARBA" id="ARBA00022833"/>
    </source>
</evidence>
<dbReference type="EMBL" id="VJMJ01000100">
    <property type="protein sequence ID" value="KAF0735338.1"/>
    <property type="molecule type" value="Genomic_DNA"/>
</dbReference>
<feature type="compositionally biased region" description="Low complexity" evidence="5">
    <location>
        <begin position="389"/>
        <end position="403"/>
    </location>
</feature>
<dbReference type="PROSITE" id="PS50178">
    <property type="entry name" value="ZF_FYVE"/>
    <property type="match status" value="1"/>
</dbReference>
<dbReference type="AlphaFoldDB" id="A0A6G0X5S1"/>
<dbReference type="InterPro" id="IPR017455">
    <property type="entry name" value="Znf_FYVE-rel"/>
</dbReference>
<reference evidence="7 8" key="1">
    <citation type="submission" date="2019-07" db="EMBL/GenBank/DDBJ databases">
        <title>Genomics analysis of Aphanomyces spp. identifies a new class of oomycete effector associated with host adaptation.</title>
        <authorList>
            <person name="Gaulin E."/>
        </authorList>
    </citation>
    <scope>NUCLEOTIDE SEQUENCE [LARGE SCALE GENOMIC DNA]</scope>
    <source>
        <strain evidence="7 8">ATCC 201684</strain>
    </source>
</reference>
<dbReference type="GO" id="GO:0008270">
    <property type="term" value="F:zinc ion binding"/>
    <property type="evidence" value="ECO:0007669"/>
    <property type="project" value="UniProtKB-KW"/>
</dbReference>
<feature type="domain" description="FYVE-type" evidence="6">
    <location>
        <begin position="277"/>
        <end position="337"/>
    </location>
</feature>
<dbReference type="Gene3D" id="3.30.530.20">
    <property type="match status" value="1"/>
</dbReference>
<dbReference type="SMART" id="SM00064">
    <property type="entry name" value="FYVE"/>
    <property type="match status" value="1"/>
</dbReference>
<proteinExistence type="predicted"/>
<protein>
    <recommendedName>
        <fullName evidence="6">FYVE-type domain-containing protein</fullName>
    </recommendedName>
</protein>
<evidence type="ECO:0000259" key="6">
    <source>
        <dbReference type="PROSITE" id="PS50178"/>
    </source>
</evidence>
<keyword evidence="1" id="KW-0479">Metal-binding</keyword>
<keyword evidence="3" id="KW-0862">Zinc</keyword>
<evidence type="ECO:0000313" key="7">
    <source>
        <dbReference type="EMBL" id="KAF0735338.1"/>
    </source>
</evidence>
<dbReference type="Gene3D" id="3.30.40.10">
    <property type="entry name" value="Zinc/RING finger domain, C3HC4 (zinc finger)"/>
    <property type="match status" value="1"/>
</dbReference>
<keyword evidence="2 4" id="KW-0863">Zinc-finger</keyword>
<dbReference type="PANTHER" id="PTHR13510:SF44">
    <property type="entry name" value="RABENOSYN-5"/>
    <property type="match status" value="1"/>
</dbReference>
<sequence>MEAARRPDGKLPLPPGFFHCPRLTADTVRLLQKKADQMAVDIVNQSQLHQGPLHWTLDVDDRTLQQYKTHDMMAPPGTHSYAWSSVVLGTLDEVATMFEPPAINDPTRYRAYCHEFHLGALDGVLLYNLEQSPSRYIGVHWVVNELQGVAGQALIKYRDWCLLEVHSSFTLDDGRRGWVRAVQSVEMSCCPDLRASKGFVRALRHLGGHVFVENANRPGYLSVTELHQANYGGDLPSLIVSLEAKRRAKAHKELDVLLHAFRLSRVSFVSEDKLVSRKTRSACNVCHNGFGLLGKKLHCRICAEVVCSSCSKLWQIRQALNQSTKVRICSKCSFGVHHTKASGTIFADLMDDSASYDGDDGASTAAYSETTASSTNLRVNFRRFSAELSSSPVPSGTSSSSRRNPFASSQQGGILRIDDDAFDILTDLETASMYSDSTRESLPTYHRHHQHPAYHPPVILMDENTLSSFMTIPAFDTISATSPRPTEGGVRRNDLIPMMS</sequence>
<dbReference type="PANTHER" id="PTHR13510">
    <property type="entry name" value="FYVE-FINGER-CONTAINING RAB5 EFFECTOR PROTEIN RABENOSYN-5-RELATED"/>
    <property type="match status" value="1"/>
</dbReference>
<organism evidence="7 8">
    <name type="scientific">Aphanomyces euteiches</name>
    <dbReference type="NCBI Taxonomy" id="100861"/>
    <lineage>
        <taxon>Eukaryota</taxon>
        <taxon>Sar</taxon>
        <taxon>Stramenopiles</taxon>
        <taxon>Oomycota</taxon>
        <taxon>Saprolegniomycetes</taxon>
        <taxon>Saprolegniales</taxon>
        <taxon>Verrucalvaceae</taxon>
        <taxon>Aphanomyces</taxon>
    </lineage>
</organism>
<feature type="region of interest" description="Disordered" evidence="5">
    <location>
        <begin position="480"/>
        <end position="500"/>
    </location>
</feature>
<evidence type="ECO:0000256" key="5">
    <source>
        <dbReference type="SAM" id="MobiDB-lite"/>
    </source>
</evidence>
<dbReference type="InterPro" id="IPR052727">
    <property type="entry name" value="Rab4/Rab5_effector"/>
</dbReference>
<evidence type="ECO:0000313" key="8">
    <source>
        <dbReference type="Proteomes" id="UP000481153"/>
    </source>
</evidence>
<dbReference type="SUPFAM" id="SSF55961">
    <property type="entry name" value="Bet v1-like"/>
    <property type="match status" value="1"/>
</dbReference>
<dbReference type="InterPro" id="IPR013083">
    <property type="entry name" value="Znf_RING/FYVE/PHD"/>
</dbReference>
<evidence type="ECO:0000256" key="4">
    <source>
        <dbReference type="PROSITE-ProRule" id="PRU00091"/>
    </source>
</evidence>
<comment type="caution">
    <text evidence="7">The sequence shown here is derived from an EMBL/GenBank/DDBJ whole genome shotgun (WGS) entry which is preliminary data.</text>
</comment>
<dbReference type="Proteomes" id="UP000481153">
    <property type="component" value="Unassembled WGS sequence"/>
</dbReference>
<dbReference type="VEuPathDB" id="FungiDB:AeMF1_004044"/>
<name>A0A6G0X5S1_9STRA</name>
<feature type="region of interest" description="Disordered" evidence="5">
    <location>
        <begin position="388"/>
        <end position="410"/>
    </location>
</feature>
<accession>A0A6G0X5S1</accession>
<gene>
    <name evidence="7" type="ORF">Ae201684_008249</name>
</gene>
<dbReference type="InterPro" id="IPR000306">
    <property type="entry name" value="Znf_FYVE"/>
</dbReference>